<protein>
    <submittedName>
        <fullName evidence="1">Uncharacterized protein</fullName>
    </submittedName>
</protein>
<proteinExistence type="predicted"/>
<dbReference type="Proteomes" id="UP000265566">
    <property type="component" value="Chromosome 3"/>
</dbReference>
<dbReference type="AlphaFoldDB" id="A0A396IUC0"/>
<organism evidence="1">
    <name type="scientific">Medicago truncatula</name>
    <name type="common">Barrel medic</name>
    <name type="synonym">Medicago tribuloides</name>
    <dbReference type="NCBI Taxonomy" id="3880"/>
    <lineage>
        <taxon>Eukaryota</taxon>
        <taxon>Viridiplantae</taxon>
        <taxon>Streptophyta</taxon>
        <taxon>Embryophyta</taxon>
        <taxon>Tracheophyta</taxon>
        <taxon>Spermatophyta</taxon>
        <taxon>Magnoliopsida</taxon>
        <taxon>eudicotyledons</taxon>
        <taxon>Gunneridae</taxon>
        <taxon>Pentapetalae</taxon>
        <taxon>rosids</taxon>
        <taxon>fabids</taxon>
        <taxon>Fabales</taxon>
        <taxon>Fabaceae</taxon>
        <taxon>Papilionoideae</taxon>
        <taxon>50 kb inversion clade</taxon>
        <taxon>NPAAA clade</taxon>
        <taxon>Hologalegina</taxon>
        <taxon>IRL clade</taxon>
        <taxon>Trifolieae</taxon>
        <taxon>Medicago</taxon>
    </lineage>
</organism>
<comment type="caution">
    <text evidence="1">The sequence shown here is derived from an EMBL/GenBank/DDBJ whole genome shotgun (WGS) entry which is preliminary data.</text>
</comment>
<reference evidence="1" key="1">
    <citation type="journal article" date="2018" name="Nat. Plants">
        <title>Whole-genome landscape of Medicago truncatula symbiotic genes.</title>
        <authorList>
            <person name="Pecrix Y."/>
            <person name="Gamas P."/>
            <person name="Carrere S."/>
        </authorList>
    </citation>
    <scope>NUCLEOTIDE SEQUENCE</scope>
    <source>
        <tissue evidence="1">Leaves</tissue>
    </source>
</reference>
<gene>
    <name evidence="1" type="ORF">MtrunA17_Chr3g0104141</name>
</gene>
<evidence type="ECO:0000313" key="1">
    <source>
        <dbReference type="EMBL" id="RHN67575.1"/>
    </source>
</evidence>
<dbReference type="Gramene" id="rna15774">
    <property type="protein sequence ID" value="RHN67575.1"/>
    <property type="gene ID" value="gene15774"/>
</dbReference>
<sequence length="61" mass="7131">MTNYLVDLNTMLAGVCFNGGKSNKLFRVRVEDTRRVEDIWYEHPSIDSVGRTYIVDLVEYM</sequence>
<accession>A0A396IUC0</accession>
<dbReference type="EMBL" id="PSQE01000003">
    <property type="protein sequence ID" value="RHN67575.1"/>
    <property type="molecule type" value="Genomic_DNA"/>
</dbReference>
<name>A0A396IUC0_MEDTR</name>